<dbReference type="InterPro" id="IPR004185">
    <property type="entry name" value="Glyco_hydro_13_lg-like_dom"/>
</dbReference>
<dbReference type="AlphaFoldDB" id="A0A133YG65"/>
<dbReference type="Proteomes" id="UP000070080">
    <property type="component" value="Unassembled WGS sequence"/>
</dbReference>
<dbReference type="PATRIC" id="fig|1497955.3.peg.343"/>
<dbReference type="SUPFAM" id="SSF81296">
    <property type="entry name" value="E set domains"/>
    <property type="match status" value="1"/>
</dbReference>
<dbReference type="EMBL" id="LSCV01000005">
    <property type="protein sequence ID" value="KXB42184.1"/>
    <property type="molecule type" value="Genomic_DNA"/>
</dbReference>
<keyword evidence="3" id="KW-0119">Carbohydrate metabolism</keyword>
<dbReference type="SUPFAM" id="SSF51445">
    <property type="entry name" value="(Trans)glycosidases"/>
    <property type="match status" value="1"/>
</dbReference>
<gene>
    <name evidence="6" type="ORF">HMPREF1872_00358</name>
</gene>
<keyword evidence="4" id="KW-0326">Glycosidase</keyword>
<dbReference type="Gene3D" id="3.20.20.80">
    <property type="entry name" value="Glycosidases"/>
    <property type="match status" value="1"/>
</dbReference>
<evidence type="ECO:0000313" key="7">
    <source>
        <dbReference type="Proteomes" id="UP000070080"/>
    </source>
</evidence>
<proteinExistence type="inferred from homology"/>
<keyword evidence="2" id="KW-0378">Hydrolase</keyword>
<accession>A0A133YG65</accession>
<dbReference type="PANTHER" id="PTHR10357:SF210">
    <property type="entry name" value="MALTODEXTRIN GLUCOSIDASE"/>
    <property type="match status" value="1"/>
</dbReference>
<organism evidence="6 7">
    <name type="scientific">Amygdalobacter nucleatus</name>
    <dbReference type="NCBI Taxonomy" id="3029274"/>
    <lineage>
        <taxon>Bacteria</taxon>
        <taxon>Bacillati</taxon>
        <taxon>Bacillota</taxon>
        <taxon>Clostridia</taxon>
        <taxon>Eubacteriales</taxon>
        <taxon>Oscillospiraceae</taxon>
        <taxon>Amygdalobacter</taxon>
    </lineage>
</organism>
<dbReference type="CDD" id="cd02857">
    <property type="entry name" value="E_set_CDase_PDE_N"/>
    <property type="match status" value="1"/>
</dbReference>
<name>A0A133YG65_9FIRM</name>
<dbReference type="GO" id="GO:0030245">
    <property type="term" value="P:cellulose catabolic process"/>
    <property type="evidence" value="ECO:0007669"/>
    <property type="project" value="UniProtKB-KW"/>
</dbReference>
<dbReference type="Gene3D" id="2.60.40.10">
    <property type="entry name" value="Immunoglobulins"/>
    <property type="match status" value="1"/>
</dbReference>
<feature type="domain" description="Glycosyl hydrolase family 13 catalytic" evidence="5">
    <location>
        <begin position="138"/>
        <end position="497"/>
    </location>
</feature>
<dbReference type="STRING" id="1497955.HMPREF1872_00358"/>
<dbReference type="InterPro" id="IPR006047">
    <property type="entry name" value="GH13_cat_dom"/>
</dbReference>
<keyword evidence="7" id="KW-1185">Reference proteome</keyword>
<reference evidence="7" key="1">
    <citation type="submission" date="2016-01" db="EMBL/GenBank/DDBJ databases">
        <authorList>
            <person name="Mitreva M."/>
            <person name="Pepin K.H."/>
            <person name="Mihindukulasuriya K.A."/>
            <person name="Fulton R."/>
            <person name="Fronick C."/>
            <person name="O'Laughlin M."/>
            <person name="Miner T."/>
            <person name="Herter B."/>
            <person name="Rosa B.A."/>
            <person name="Cordes M."/>
            <person name="Tomlinson C."/>
            <person name="Wollam A."/>
            <person name="Palsikar V.B."/>
            <person name="Mardis E.R."/>
            <person name="Wilson R.K."/>
        </authorList>
    </citation>
    <scope>NUCLEOTIDE SEQUENCE [LARGE SCALE GENOMIC DNA]</scope>
    <source>
        <strain evidence="7">KA00274</strain>
    </source>
</reference>
<dbReference type="OrthoDB" id="9805159at2"/>
<dbReference type="RefSeq" id="WP_066713153.1">
    <property type="nucleotide sequence ID" value="NZ_JARFNM010000001.1"/>
</dbReference>
<dbReference type="InterPro" id="IPR045857">
    <property type="entry name" value="O16G_dom_2"/>
</dbReference>
<evidence type="ECO:0000256" key="4">
    <source>
        <dbReference type="ARBA" id="ARBA00023295"/>
    </source>
</evidence>
<evidence type="ECO:0000256" key="2">
    <source>
        <dbReference type="ARBA" id="ARBA00022801"/>
    </source>
</evidence>
<keyword evidence="3" id="KW-0624">Polysaccharide degradation</keyword>
<keyword evidence="3" id="KW-0136">Cellulose degradation</keyword>
<dbReference type="Pfam" id="PF00128">
    <property type="entry name" value="Alpha-amylase"/>
    <property type="match status" value="1"/>
</dbReference>
<comment type="caution">
    <text evidence="6">The sequence shown here is derived from an EMBL/GenBank/DDBJ whole genome shotgun (WGS) entry which is preliminary data.</text>
</comment>
<dbReference type="InterPro" id="IPR013783">
    <property type="entry name" value="Ig-like_fold"/>
</dbReference>
<evidence type="ECO:0000256" key="1">
    <source>
        <dbReference type="ARBA" id="ARBA00008061"/>
    </source>
</evidence>
<dbReference type="CDD" id="cd11338">
    <property type="entry name" value="AmyAc_CMD"/>
    <property type="match status" value="1"/>
</dbReference>
<sequence>MINRQAVYHQPLSQFAYAPAEYCLTIRLQTAKQDLCKCTLYYGDRVDPLPQVKFRAKGMEKVASDERFDYYEVTIRSELDRICYYFELEASDEKLYLYAGILATYLPSERSEYYQYPFIRREELSDVPRWLKEAVVYNIFPDSFASAKREISGQSETLLDEKSGQTLHTRLGGTLRGIIANLDYIANLGFNCLYLNPIFTAAEYHRYDLLDYYHVSPNLGTDSDFRELVQAAHALGMHVIIDGVFNHCSWYFFAFDDVVKNGEKSRYKDWFYKLEFPVVRPENGEKPSYSCFAYEPKMPKLNSSNPEVRAYFLDVCRYWLEEFDVDGWRLDVANEVDKDFWREFRKVAKRTKPDSVLIAEIWESAERWLQGDMFDSTMNYDFRKNCRDFLASGKINGSEFNSRLISMNWRYPFPMVQGQLNLLDSHDVSRFRSLCLCPERFYLAEICLFTSIGAPCVFYGDELGMQGETEYTWRGAMPWQQAVSDERELFRQLISLRKRNACLIDGRLRVLDYDDKGKFVFARELGKWSVVVALNASEQESDAFMRLPETKPTLSYGYDASTRKMTAYGYAVWEVEE</sequence>
<dbReference type="PANTHER" id="PTHR10357">
    <property type="entry name" value="ALPHA-AMYLASE FAMILY MEMBER"/>
    <property type="match status" value="1"/>
</dbReference>
<dbReference type="GO" id="GO:0004553">
    <property type="term" value="F:hydrolase activity, hydrolyzing O-glycosyl compounds"/>
    <property type="evidence" value="ECO:0007669"/>
    <property type="project" value="InterPro"/>
</dbReference>
<dbReference type="InterPro" id="IPR017853">
    <property type="entry name" value="GH"/>
</dbReference>
<dbReference type="SMART" id="SM00642">
    <property type="entry name" value="Aamy"/>
    <property type="match status" value="1"/>
</dbReference>
<evidence type="ECO:0000256" key="3">
    <source>
        <dbReference type="ARBA" id="ARBA00023001"/>
    </source>
</evidence>
<evidence type="ECO:0000313" key="6">
    <source>
        <dbReference type="EMBL" id="KXB42184.1"/>
    </source>
</evidence>
<protein>
    <submittedName>
        <fullName evidence="6">Alpha amylase, catalytic domain protein</fullName>
    </submittedName>
</protein>
<comment type="similarity">
    <text evidence="1">Belongs to the glycosyl hydrolase 13 family.</text>
</comment>
<evidence type="ECO:0000259" key="5">
    <source>
        <dbReference type="SMART" id="SM00642"/>
    </source>
</evidence>
<dbReference type="Pfam" id="PF02903">
    <property type="entry name" value="Alpha-amylase_N"/>
    <property type="match status" value="1"/>
</dbReference>
<dbReference type="InterPro" id="IPR014756">
    <property type="entry name" value="Ig_E-set"/>
</dbReference>
<dbReference type="Gene3D" id="3.90.400.10">
    <property type="entry name" value="Oligo-1,6-glucosidase, Domain 2"/>
    <property type="match status" value="1"/>
</dbReference>